<evidence type="ECO:0000313" key="11">
    <source>
        <dbReference type="Proteomes" id="UP000217005"/>
    </source>
</evidence>
<dbReference type="InterPro" id="IPR040758">
    <property type="entry name" value="PrmC_N"/>
</dbReference>
<evidence type="ECO:0000256" key="2">
    <source>
        <dbReference type="ARBA" id="ARBA00022679"/>
    </source>
</evidence>
<keyword evidence="3 5" id="KW-0949">S-adenosyl-L-methionine</keyword>
<feature type="domain" description="Release factor glutamine methyltransferase N-terminal" evidence="7">
    <location>
        <begin position="3"/>
        <end position="67"/>
    </location>
</feature>
<keyword evidence="1 5" id="KW-0489">Methyltransferase</keyword>
<dbReference type="OrthoDB" id="9800643at2"/>
<dbReference type="Gene3D" id="3.40.50.150">
    <property type="entry name" value="Vaccinia Virus protein VP39"/>
    <property type="match status" value="1"/>
</dbReference>
<name>A0A261RV96_9BORD</name>
<dbReference type="GO" id="GO:0003676">
    <property type="term" value="F:nucleic acid binding"/>
    <property type="evidence" value="ECO:0007669"/>
    <property type="project" value="InterPro"/>
</dbReference>
<dbReference type="Pfam" id="PF05175">
    <property type="entry name" value="MTS"/>
    <property type="match status" value="1"/>
</dbReference>
<evidence type="ECO:0000256" key="5">
    <source>
        <dbReference type="HAMAP-Rule" id="MF_02126"/>
    </source>
</evidence>
<dbReference type="PANTHER" id="PTHR18895">
    <property type="entry name" value="HEMK METHYLTRANSFERASE"/>
    <property type="match status" value="1"/>
</dbReference>
<keyword evidence="10" id="KW-1185">Reference proteome</keyword>
<dbReference type="EMBL" id="NEVL01000006">
    <property type="protein sequence ID" value="OZI28974.1"/>
    <property type="molecule type" value="Genomic_DNA"/>
</dbReference>
<reference evidence="9 10" key="1">
    <citation type="submission" date="2017-05" db="EMBL/GenBank/DDBJ databases">
        <title>Complete and WGS of Bordetella genogroups.</title>
        <authorList>
            <person name="Spilker T."/>
            <person name="Lipuma J."/>
        </authorList>
    </citation>
    <scope>NUCLEOTIDE SEQUENCE [LARGE SCALE GENOMIC DNA]</scope>
    <source>
        <strain evidence="9 10">AU9795</strain>
    </source>
</reference>
<dbReference type="EC" id="2.1.1.297" evidence="5"/>
<evidence type="ECO:0000259" key="6">
    <source>
        <dbReference type="Pfam" id="PF05175"/>
    </source>
</evidence>
<dbReference type="RefSeq" id="WP_094828900.1">
    <property type="nucleotide sequence ID" value="NZ_NEVL01000006.1"/>
</dbReference>
<dbReference type="AlphaFoldDB" id="A0A261RV96"/>
<feature type="binding site" evidence="5">
    <location>
        <position position="135"/>
    </location>
    <ligand>
        <name>S-adenosyl-L-methionine</name>
        <dbReference type="ChEBI" id="CHEBI:59789"/>
    </ligand>
</feature>
<dbReference type="HAMAP" id="MF_02126">
    <property type="entry name" value="RF_methyltr_PrmC"/>
    <property type="match status" value="1"/>
</dbReference>
<comment type="similarity">
    <text evidence="5">Belongs to the protein N5-glutamine methyltransferase family. PrmC subfamily.</text>
</comment>
<dbReference type="NCBIfam" id="TIGR03534">
    <property type="entry name" value="RF_mod_PrmC"/>
    <property type="match status" value="1"/>
</dbReference>
<feature type="domain" description="Methyltransferase small" evidence="6">
    <location>
        <begin position="99"/>
        <end position="185"/>
    </location>
</feature>
<dbReference type="FunFam" id="3.40.50.150:FF:000053">
    <property type="entry name" value="Release factor glutamine methyltransferase"/>
    <property type="match status" value="1"/>
</dbReference>
<protein>
    <recommendedName>
        <fullName evidence="5">Release factor glutamine methyltransferase</fullName>
        <shortName evidence="5">RF MTase</shortName>
        <ecNumber evidence="5">2.1.1.297</ecNumber>
    </recommendedName>
    <alternativeName>
        <fullName evidence="5">N5-glutamine methyltransferase PrmC</fullName>
    </alternativeName>
    <alternativeName>
        <fullName evidence="5">Protein-(glutamine-N5) MTase PrmC</fullName>
    </alternativeName>
    <alternativeName>
        <fullName evidence="5">Protein-glutamine N-methyltransferase PrmC</fullName>
    </alternativeName>
</protein>
<dbReference type="InterPro" id="IPR050320">
    <property type="entry name" value="N5-glutamine_MTase"/>
</dbReference>
<sequence>MDQIKDLLADARLPRLEARMLAERALGRTRAWMIAHDTDALTPAQRQAYEALAARRLAGEPMAYVLGEREFMGHVFAVTPAVLIPRPDTEVMVETALAFLHERAGARVVDLGTGSGAIAVSVALGAPTADVSATDLSADALAVARANAQRLGARVRFHQGSWYGALPEGERFDLILSNPPYIHRDDAHLAQGDLRFEPQGALTDHADGLSALAELAAGAPGRLAPGGAIWLEHGWDQAQAVRALLTAAGLRQVESRTDLAGIERISGGYL</sequence>
<comment type="function">
    <text evidence="5">Methylates the class 1 translation termination release factors RF1/PrfA and RF2/PrfB on the glutamine residue of the universally conserved GGQ motif.</text>
</comment>
<dbReference type="CDD" id="cd02440">
    <property type="entry name" value="AdoMet_MTases"/>
    <property type="match status" value="1"/>
</dbReference>
<gene>
    <name evidence="5 8" type="primary">prmC</name>
    <name evidence="9" type="ORF">CAL27_00955</name>
    <name evidence="8" type="ORF">CEG14_23920</name>
</gene>
<dbReference type="PANTHER" id="PTHR18895:SF74">
    <property type="entry name" value="MTRF1L RELEASE FACTOR GLUTAMINE METHYLTRANSFERASE"/>
    <property type="match status" value="1"/>
</dbReference>
<evidence type="ECO:0000313" key="8">
    <source>
        <dbReference type="EMBL" id="OZI28974.1"/>
    </source>
</evidence>
<dbReference type="GO" id="GO:0102559">
    <property type="term" value="F:peptide chain release factor N(5)-glutamine methyltransferase activity"/>
    <property type="evidence" value="ECO:0007669"/>
    <property type="project" value="UniProtKB-EC"/>
</dbReference>
<dbReference type="InterPro" id="IPR004556">
    <property type="entry name" value="HemK-like"/>
</dbReference>
<dbReference type="EMBL" id="NEVR01000001">
    <property type="protein sequence ID" value="OZI68072.1"/>
    <property type="molecule type" value="Genomic_DNA"/>
</dbReference>
<feature type="binding site" evidence="5">
    <location>
        <begin position="178"/>
        <end position="181"/>
    </location>
    <ligand>
        <name>substrate</name>
    </ligand>
</feature>
<dbReference type="Proteomes" id="UP000217005">
    <property type="component" value="Unassembled WGS sequence"/>
</dbReference>
<organism evidence="8 11">
    <name type="scientific">Bordetella genomosp. 1</name>
    <dbReference type="NCBI Taxonomy" id="1395607"/>
    <lineage>
        <taxon>Bacteria</taxon>
        <taxon>Pseudomonadati</taxon>
        <taxon>Pseudomonadota</taxon>
        <taxon>Betaproteobacteria</taxon>
        <taxon>Burkholderiales</taxon>
        <taxon>Alcaligenaceae</taxon>
        <taxon>Bordetella</taxon>
    </lineage>
</organism>
<comment type="caution">
    <text evidence="8">The sequence shown here is derived from an EMBL/GenBank/DDBJ whole genome shotgun (WGS) entry which is preliminary data.</text>
</comment>
<evidence type="ECO:0000256" key="3">
    <source>
        <dbReference type="ARBA" id="ARBA00022691"/>
    </source>
</evidence>
<dbReference type="Gene3D" id="1.10.8.10">
    <property type="entry name" value="DNA helicase RuvA subunit, C-terminal domain"/>
    <property type="match status" value="1"/>
</dbReference>
<feature type="binding site" evidence="5">
    <location>
        <begin position="112"/>
        <end position="116"/>
    </location>
    <ligand>
        <name>S-adenosyl-L-methionine</name>
        <dbReference type="ChEBI" id="CHEBI:59789"/>
    </ligand>
</feature>
<reference evidence="8 11" key="2">
    <citation type="submission" date="2017-05" db="EMBL/GenBank/DDBJ databases">
        <title>Complete and WGS of Bordetella genogroups.</title>
        <authorList>
            <person name="Spilker T."/>
            <person name="LiPuma J."/>
        </authorList>
    </citation>
    <scope>NUCLEOTIDE SEQUENCE [LARGE SCALE GENOMIC DNA]</scope>
    <source>
        <strain evidence="8 11">AU17610</strain>
    </source>
</reference>
<dbReference type="Pfam" id="PF17827">
    <property type="entry name" value="PrmC_N"/>
    <property type="match status" value="1"/>
</dbReference>
<proteinExistence type="inferred from homology"/>
<dbReference type="SUPFAM" id="SSF53335">
    <property type="entry name" value="S-adenosyl-L-methionine-dependent methyltransferases"/>
    <property type="match status" value="1"/>
</dbReference>
<evidence type="ECO:0000256" key="4">
    <source>
        <dbReference type="ARBA" id="ARBA00048391"/>
    </source>
</evidence>
<dbReference type="GO" id="GO:0032259">
    <property type="term" value="P:methylation"/>
    <property type="evidence" value="ECO:0007669"/>
    <property type="project" value="UniProtKB-KW"/>
</dbReference>
<evidence type="ECO:0000256" key="1">
    <source>
        <dbReference type="ARBA" id="ARBA00022603"/>
    </source>
</evidence>
<dbReference type="InterPro" id="IPR019874">
    <property type="entry name" value="RF_methyltr_PrmC"/>
</dbReference>
<dbReference type="Proteomes" id="UP000216354">
    <property type="component" value="Unassembled WGS sequence"/>
</dbReference>
<accession>A0A261RV96</accession>
<evidence type="ECO:0000259" key="7">
    <source>
        <dbReference type="Pfam" id="PF17827"/>
    </source>
</evidence>
<keyword evidence="2 5" id="KW-0808">Transferase</keyword>
<dbReference type="InterPro" id="IPR002052">
    <property type="entry name" value="DNA_methylase_N6_adenine_CS"/>
</dbReference>
<dbReference type="PROSITE" id="PS00092">
    <property type="entry name" value="N6_MTASE"/>
    <property type="match status" value="1"/>
</dbReference>
<dbReference type="NCBIfam" id="TIGR00536">
    <property type="entry name" value="hemK_fam"/>
    <property type="match status" value="1"/>
</dbReference>
<evidence type="ECO:0000313" key="9">
    <source>
        <dbReference type="EMBL" id="OZI68072.1"/>
    </source>
</evidence>
<feature type="binding site" evidence="5">
    <location>
        <position position="162"/>
    </location>
    <ligand>
        <name>S-adenosyl-L-methionine</name>
        <dbReference type="ChEBI" id="CHEBI:59789"/>
    </ligand>
</feature>
<evidence type="ECO:0000313" key="10">
    <source>
        <dbReference type="Proteomes" id="UP000216354"/>
    </source>
</evidence>
<comment type="catalytic activity">
    <reaction evidence="4 5">
        <text>L-glutaminyl-[peptide chain release factor] + S-adenosyl-L-methionine = N(5)-methyl-L-glutaminyl-[peptide chain release factor] + S-adenosyl-L-homocysteine + H(+)</text>
        <dbReference type="Rhea" id="RHEA:42896"/>
        <dbReference type="Rhea" id="RHEA-COMP:10271"/>
        <dbReference type="Rhea" id="RHEA-COMP:10272"/>
        <dbReference type="ChEBI" id="CHEBI:15378"/>
        <dbReference type="ChEBI" id="CHEBI:30011"/>
        <dbReference type="ChEBI" id="CHEBI:57856"/>
        <dbReference type="ChEBI" id="CHEBI:59789"/>
        <dbReference type="ChEBI" id="CHEBI:61891"/>
        <dbReference type="EC" id="2.1.1.297"/>
    </reaction>
</comment>
<dbReference type="InterPro" id="IPR029063">
    <property type="entry name" value="SAM-dependent_MTases_sf"/>
</dbReference>
<feature type="binding site" evidence="5">
    <location>
        <position position="178"/>
    </location>
    <ligand>
        <name>S-adenosyl-L-methionine</name>
        <dbReference type="ChEBI" id="CHEBI:59789"/>
    </ligand>
</feature>
<dbReference type="InterPro" id="IPR007848">
    <property type="entry name" value="Small_mtfrase_dom"/>
</dbReference>